<organism evidence="5 6">
    <name type="scientific">Dorea longicatena</name>
    <dbReference type="NCBI Taxonomy" id="88431"/>
    <lineage>
        <taxon>Bacteria</taxon>
        <taxon>Bacillati</taxon>
        <taxon>Bacillota</taxon>
        <taxon>Clostridia</taxon>
        <taxon>Lachnospirales</taxon>
        <taxon>Lachnospiraceae</taxon>
        <taxon>Dorea</taxon>
    </lineage>
</organism>
<dbReference type="SMART" id="SM00895">
    <property type="entry name" value="FCD"/>
    <property type="match status" value="1"/>
</dbReference>
<dbReference type="InterPro" id="IPR011711">
    <property type="entry name" value="GntR_C"/>
</dbReference>
<reference evidence="5 6" key="1">
    <citation type="submission" date="2015-09" db="EMBL/GenBank/DDBJ databases">
        <authorList>
            <consortium name="Pathogen Informatics"/>
        </authorList>
    </citation>
    <scope>NUCLEOTIDE SEQUENCE [LARGE SCALE GENOMIC DNA]</scope>
    <source>
        <strain evidence="5 6">2789STDY5834914</strain>
    </source>
</reference>
<dbReference type="InterPro" id="IPR008920">
    <property type="entry name" value="TF_FadR/GntR_C"/>
</dbReference>
<accession>A0A174NLF9</accession>
<dbReference type="Gene3D" id="1.10.10.10">
    <property type="entry name" value="Winged helix-like DNA-binding domain superfamily/Winged helix DNA-binding domain"/>
    <property type="match status" value="1"/>
</dbReference>
<feature type="domain" description="HTH gntR-type" evidence="4">
    <location>
        <begin position="2"/>
        <end position="69"/>
    </location>
</feature>
<dbReference type="GO" id="GO:0003677">
    <property type="term" value="F:DNA binding"/>
    <property type="evidence" value="ECO:0007669"/>
    <property type="project" value="UniProtKB-KW"/>
</dbReference>
<evidence type="ECO:0000256" key="1">
    <source>
        <dbReference type="ARBA" id="ARBA00023015"/>
    </source>
</evidence>
<dbReference type="RefSeq" id="WP_055282691.1">
    <property type="nucleotide sequence ID" value="NZ_CZAY01000007.1"/>
</dbReference>
<dbReference type="SUPFAM" id="SSF48008">
    <property type="entry name" value="GntR ligand-binding domain-like"/>
    <property type="match status" value="1"/>
</dbReference>
<dbReference type="InterPro" id="IPR036388">
    <property type="entry name" value="WH-like_DNA-bd_sf"/>
</dbReference>
<dbReference type="AlphaFoldDB" id="A0A174NLF9"/>
<dbReference type="PROSITE" id="PS50949">
    <property type="entry name" value="HTH_GNTR"/>
    <property type="match status" value="1"/>
</dbReference>
<evidence type="ECO:0000256" key="3">
    <source>
        <dbReference type="ARBA" id="ARBA00023163"/>
    </source>
</evidence>
<evidence type="ECO:0000256" key="2">
    <source>
        <dbReference type="ARBA" id="ARBA00023125"/>
    </source>
</evidence>
<dbReference type="EMBL" id="CZAY01000007">
    <property type="protein sequence ID" value="CUP47390.1"/>
    <property type="molecule type" value="Genomic_DNA"/>
</dbReference>
<dbReference type="CDD" id="cd07377">
    <property type="entry name" value="WHTH_GntR"/>
    <property type="match status" value="1"/>
</dbReference>
<sequence length="214" mass="25571">MIPLNEQAYNYLQKLILENHFSYQEVYSETKLSKELGISRTPLRDAVHRLAQEGYIDIIPSKGFMLHQMNRKDVNETFQVRSALETYCTVQICKEFSSRKAKKLFKDLDWIMECMKDIMETTHSIKEFSEYDFQFHTKIIDYLENIQFSNVFAMFMYRMKRLAELSLAHKGRMEQTYEEHMAILDCMKNGDTSRIYEITLKHMETPRDINLEDL</sequence>
<dbReference type="Gene3D" id="1.20.120.530">
    <property type="entry name" value="GntR ligand-binding domain-like"/>
    <property type="match status" value="1"/>
</dbReference>
<dbReference type="Pfam" id="PF00392">
    <property type="entry name" value="GntR"/>
    <property type="match status" value="1"/>
</dbReference>
<evidence type="ECO:0000259" key="4">
    <source>
        <dbReference type="PROSITE" id="PS50949"/>
    </source>
</evidence>
<dbReference type="GeneID" id="96228524"/>
<dbReference type="STRING" id="88431.ERS852423_00416"/>
<evidence type="ECO:0000313" key="6">
    <source>
        <dbReference type="Proteomes" id="UP000095485"/>
    </source>
</evidence>
<keyword evidence="1" id="KW-0805">Transcription regulation</keyword>
<dbReference type="PRINTS" id="PR00035">
    <property type="entry name" value="HTHGNTR"/>
</dbReference>
<dbReference type="SUPFAM" id="SSF46785">
    <property type="entry name" value="Winged helix' DNA-binding domain"/>
    <property type="match status" value="1"/>
</dbReference>
<dbReference type="InterPro" id="IPR000524">
    <property type="entry name" value="Tscrpt_reg_HTH_GntR"/>
</dbReference>
<protein>
    <submittedName>
        <fullName evidence="5">Uncharacterized HTH-type transcriptional regulator ydfH</fullName>
    </submittedName>
</protein>
<evidence type="ECO:0000313" key="5">
    <source>
        <dbReference type="EMBL" id="CUP47390.1"/>
    </source>
</evidence>
<dbReference type="InterPro" id="IPR036390">
    <property type="entry name" value="WH_DNA-bd_sf"/>
</dbReference>
<dbReference type="PANTHER" id="PTHR43537:SF24">
    <property type="entry name" value="GLUCONATE OPERON TRANSCRIPTIONAL REPRESSOR"/>
    <property type="match status" value="1"/>
</dbReference>
<dbReference type="Pfam" id="PF07729">
    <property type="entry name" value="FCD"/>
    <property type="match status" value="1"/>
</dbReference>
<proteinExistence type="predicted"/>
<gene>
    <name evidence="5" type="primary">ydfH_1</name>
    <name evidence="5" type="ORF">ERS852526_01233</name>
</gene>
<name>A0A174NLF9_9FIRM</name>
<dbReference type="Proteomes" id="UP000095485">
    <property type="component" value="Unassembled WGS sequence"/>
</dbReference>
<dbReference type="OrthoDB" id="389878at2"/>
<dbReference type="PANTHER" id="PTHR43537">
    <property type="entry name" value="TRANSCRIPTIONAL REGULATOR, GNTR FAMILY"/>
    <property type="match status" value="1"/>
</dbReference>
<dbReference type="GO" id="GO:0003700">
    <property type="term" value="F:DNA-binding transcription factor activity"/>
    <property type="evidence" value="ECO:0007669"/>
    <property type="project" value="InterPro"/>
</dbReference>
<keyword evidence="2" id="KW-0238">DNA-binding</keyword>
<keyword evidence="3" id="KW-0804">Transcription</keyword>